<keyword evidence="3 6" id="KW-0812">Transmembrane</keyword>
<evidence type="ECO:0000256" key="4">
    <source>
        <dbReference type="ARBA" id="ARBA00022989"/>
    </source>
</evidence>
<keyword evidence="2 6" id="KW-1003">Cell membrane</keyword>
<dbReference type="Proteomes" id="UP000544107">
    <property type="component" value="Unassembled WGS sequence"/>
</dbReference>
<comment type="subunit">
    <text evidence="6">Tightly associated with the cellulose synthase catalytic subunit.</text>
</comment>
<keyword evidence="5 6" id="KW-0472">Membrane</keyword>
<dbReference type="OrthoDB" id="7615145at2"/>
<dbReference type="GO" id="GO:0030244">
    <property type="term" value="P:cellulose biosynthetic process"/>
    <property type="evidence" value="ECO:0007669"/>
    <property type="project" value="UniProtKB-KW"/>
</dbReference>
<keyword evidence="6" id="KW-0973">c-di-GMP</keyword>
<dbReference type="Gene3D" id="2.60.120.260">
    <property type="entry name" value="Galactose-binding domain-like"/>
    <property type="match status" value="2"/>
</dbReference>
<name>A0A1Q9A6S4_9HYPH</name>
<dbReference type="PANTHER" id="PTHR39083">
    <property type="entry name" value="CYCLIC DI-GMP-BINDING PROTEIN"/>
    <property type="match status" value="1"/>
</dbReference>
<dbReference type="GO" id="GO:0005886">
    <property type="term" value="C:plasma membrane"/>
    <property type="evidence" value="ECO:0007669"/>
    <property type="project" value="UniProtKB-SubCell"/>
</dbReference>
<dbReference type="Proteomes" id="UP000185598">
    <property type="component" value="Unassembled WGS sequence"/>
</dbReference>
<comment type="pathway">
    <text evidence="6">Glycan metabolism; bacterial cellulose biosynthesis.</text>
</comment>
<proteinExistence type="inferred from homology"/>
<feature type="transmembrane region" description="Helical" evidence="6">
    <location>
        <begin position="769"/>
        <end position="791"/>
    </location>
</feature>
<dbReference type="UniPathway" id="UPA00694"/>
<keyword evidence="6" id="KW-0732">Signal</keyword>
<evidence type="ECO:0000313" key="11">
    <source>
        <dbReference type="Proteomes" id="UP000544107"/>
    </source>
</evidence>
<evidence type="ECO:0000256" key="3">
    <source>
        <dbReference type="ARBA" id="ARBA00022692"/>
    </source>
</evidence>
<comment type="similarity">
    <text evidence="6">Belongs to the AcsB/BcsB family.</text>
</comment>
<accession>A0A1Q9A6S4</accession>
<dbReference type="EMBL" id="JACIED010000003">
    <property type="protein sequence ID" value="MBB4008569.1"/>
    <property type="molecule type" value="Genomic_DNA"/>
</dbReference>
<evidence type="ECO:0000313" key="8">
    <source>
        <dbReference type="EMBL" id="MBB4008569.1"/>
    </source>
</evidence>
<keyword evidence="10" id="KW-1185">Reference proteome</keyword>
<comment type="function">
    <text evidence="6">Binds the cellulose synthase activator, bis-(3'-5') cyclic diguanylic acid (c-di-GMP).</text>
</comment>
<feature type="region of interest" description="Disordered" evidence="7">
    <location>
        <begin position="38"/>
        <end position="87"/>
    </location>
</feature>
<evidence type="ECO:0000256" key="7">
    <source>
        <dbReference type="SAM" id="MobiDB-lite"/>
    </source>
</evidence>
<dbReference type="PANTHER" id="PTHR39083:SF1">
    <property type="entry name" value="CYCLIC DI-GMP-BINDING PROTEIN"/>
    <property type="match status" value="1"/>
</dbReference>
<dbReference type="InterPro" id="IPR018513">
    <property type="entry name" value="Cell_synthase_bac"/>
</dbReference>
<evidence type="ECO:0000256" key="1">
    <source>
        <dbReference type="ARBA" id="ARBA00004162"/>
    </source>
</evidence>
<keyword evidence="6" id="KW-0997">Cell inner membrane</keyword>
<reference evidence="8 11" key="2">
    <citation type="submission" date="2020-08" db="EMBL/GenBank/DDBJ databases">
        <title>Genomic Encyclopedia of Type Strains, Phase IV (KMG-IV): sequencing the most valuable type-strain genomes for metagenomic binning, comparative biology and taxonomic classification.</title>
        <authorList>
            <person name="Goeker M."/>
        </authorList>
    </citation>
    <scope>NUCLEOTIDE SEQUENCE [LARGE SCALE GENOMIC DNA]</scope>
    <source>
        <strain evidence="8 11">DSM 100021</strain>
    </source>
</reference>
<protein>
    <recommendedName>
        <fullName evidence="6">Cyclic di-GMP-binding protein</fullName>
    </recommendedName>
    <alternativeName>
        <fullName evidence="6">Cellulose synthase regulatory subunit</fullName>
    </alternativeName>
</protein>
<feature type="chain" id="PRO_5044514343" description="Cyclic di-GMP-binding protein" evidence="6">
    <location>
        <begin position="33"/>
        <end position="808"/>
    </location>
</feature>
<dbReference type="Pfam" id="PF03170">
    <property type="entry name" value="BcsB"/>
    <property type="match status" value="1"/>
</dbReference>
<sequence length="808" mass="84508">MKRLPLASLPLLAPLTLTLGLLASVGHGLAQAQTMPFDMAPERGGAGNGQPPTVFPPTQQSPRQQAPAGSLPNPGQSARPAVTAQGDSQSRRYLLNAPIVKLQGEVAAQTMAVYLTPEQAAAETKFSIGYSNALVVAPEASHLTVTINDASVLDVPIRGGETTQQASIAVPRGVLVPGLNRIRLAAEQRHRTDCTAESTYELWTDVDAAKTYLSFATPNAGTMKRLDDIRAIGVDEKGRSRFTIVAPDLDKPMATPALLQLAQSLSMLSGSANGSFTFTKTMPAQRAPGEIIVLAATTAQMSSLVGAPAGASPLPIGAAGGTTTSVAGGTMAGFVALPSSPSQTVLAFSGPDWRDIRAIADNFARFAADGDPRRLKTAVWRGLDTPLLDKAGAWSFASLGIADQEFSGRRFTTDFTVGMPADFYANNYGTATILLDAAYSSKVLPGSQLVVTVNGHLATTVPITATGGAVLRRYPIRVTLRHFHPGVNIIGLEAVMKTQTDAACAPGETADKTPRFALFGSSQFVMPEIAHLSQAPDLAATAALGFPLASAAQPASLVLGNHDEATLGAAATVLGKLASAARQVLPLDIVLPSQRPAGRNALFIGTAAELPPQALANIQLKATNIEEDLSTEVKLNSWREKVDSSTVMALFSGVNAWMKETFDLNLASVSLWPGAETPFALPSASSGFLSQTVAEDGAILTTFSAPDRSMLQAATVDMADLRNWGAISGRVGAYDARRQEIVSSPAQSVELLSIQPWTLTNMRLVAANWLSGNFIIYAGGLVLSAILLGIATHGLMDRMGRGHGGPKN</sequence>
<dbReference type="RefSeq" id="WP_075614175.1">
    <property type="nucleotide sequence ID" value="NZ_JACIED010000003.1"/>
</dbReference>
<evidence type="ECO:0000313" key="10">
    <source>
        <dbReference type="Proteomes" id="UP000185598"/>
    </source>
</evidence>
<dbReference type="EMBL" id="MKIN01000021">
    <property type="protein sequence ID" value="OLP50283.1"/>
    <property type="molecule type" value="Genomic_DNA"/>
</dbReference>
<comment type="caution">
    <text evidence="9">The sequence shown here is derived from an EMBL/GenBank/DDBJ whole genome shotgun (WGS) entry which is preliminary data.</text>
</comment>
<dbReference type="AlphaFoldDB" id="A0A1Q9A6S4"/>
<organism evidence="9 10">
    <name type="scientific">Allorhizobium taibaishanense</name>
    <dbReference type="NCBI Taxonomy" id="887144"/>
    <lineage>
        <taxon>Bacteria</taxon>
        <taxon>Pseudomonadati</taxon>
        <taxon>Pseudomonadota</taxon>
        <taxon>Alphaproteobacteria</taxon>
        <taxon>Hyphomicrobiales</taxon>
        <taxon>Rhizobiaceae</taxon>
        <taxon>Rhizobium/Agrobacterium group</taxon>
        <taxon>Allorhizobium</taxon>
    </lineage>
</organism>
<dbReference type="STRING" id="887144.BJF91_13275"/>
<feature type="signal peptide" evidence="6">
    <location>
        <begin position="1"/>
        <end position="32"/>
    </location>
</feature>
<evidence type="ECO:0000256" key="6">
    <source>
        <dbReference type="RuleBase" id="RU365021"/>
    </source>
</evidence>
<dbReference type="GO" id="GO:0006011">
    <property type="term" value="P:UDP-alpha-D-glucose metabolic process"/>
    <property type="evidence" value="ECO:0007669"/>
    <property type="project" value="InterPro"/>
</dbReference>
<comment type="subcellular location">
    <subcellularLocation>
        <location evidence="6">Cell inner membrane</location>
    </subcellularLocation>
    <subcellularLocation>
        <location evidence="1">Cell membrane</location>
        <topology evidence="1">Single-pass membrane protein</topology>
    </subcellularLocation>
</comment>
<evidence type="ECO:0000313" key="9">
    <source>
        <dbReference type="EMBL" id="OLP50283.1"/>
    </source>
</evidence>
<evidence type="ECO:0000256" key="5">
    <source>
        <dbReference type="ARBA" id="ARBA00023136"/>
    </source>
</evidence>
<keyword evidence="4 6" id="KW-1133">Transmembrane helix</keyword>
<keyword evidence="6" id="KW-0135">Cellulose biosynthesis</keyword>
<reference evidence="9 10" key="1">
    <citation type="submission" date="2016-09" db="EMBL/GenBank/DDBJ databases">
        <title>Rhizobium oryziradicis sp. nov., isolated from the root of rice.</title>
        <authorList>
            <person name="Zhao J."/>
            <person name="Zhang X."/>
        </authorList>
    </citation>
    <scope>NUCLEOTIDE SEQUENCE [LARGE SCALE GENOMIC DNA]</scope>
    <source>
        <strain evidence="9 10">14971</strain>
    </source>
</reference>
<gene>
    <name evidence="9" type="ORF">BJF91_13275</name>
    <name evidence="8" type="ORF">GGQ71_002849</name>
</gene>
<evidence type="ECO:0000256" key="2">
    <source>
        <dbReference type="ARBA" id="ARBA00022475"/>
    </source>
</evidence>